<sequence length="66" mass="7478">MGLIKIFSGKESIAKNLQTVIEKGNVTVIQRENKQNSGSAAIIELFIEEDDFMKVRDAIEDFKMNM</sequence>
<accession>A0A1H6QPU9</accession>
<evidence type="ECO:0008006" key="3">
    <source>
        <dbReference type="Google" id="ProtNLM"/>
    </source>
</evidence>
<dbReference type="EMBL" id="FNYA01000001">
    <property type="protein sequence ID" value="SEI45649.1"/>
    <property type="molecule type" value="Genomic_DNA"/>
</dbReference>
<dbReference type="OrthoDB" id="1372890at2"/>
<gene>
    <name evidence="1" type="ORF">SAMN05660918_0673</name>
</gene>
<dbReference type="AlphaFoldDB" id="A0A1H6QPU9"/>
<dbReference type="STRING" id="402734.SAMN05660918_0673"/>
<protein>
    <recommendedName>
        <fullName evidence="3">Signal transducing protein</fullName>
    </recommendedName>
</protein>
<reference evidence="2" key="1">
    <citation type="submission" date="2016-10" db="EMBL/GenBank/DDBJ databases">
        <authorList>
            <person name="Varghese N."/>
            <person name="Submissions S."/>
        </authorList>
    </citation>
    <scope>NUCLEOTIDE SEQUENCE [LARGE SCALE GENOMIC DNA]</scope>
    <source>
        <strain evidence="2">DSM 17934</strain>
    </source>
</reference>
<proteinExistence type="predicted"/>
<dbReference type="Proteomes" id="UP000199702">
    <property type="component" value="Unassembled WGS sequence"/>
</dbReference>
<name>A0A1H6QPU9_9FLAO</name>
<dbReference type="RefSeq" id="WP_091307903.1">
    <property type="nucleotide sequence ID" value="NZ_CBCSJU010000001.1"/>
</dbReference>
<evidence type="ECO:0000313" key="2">
    <source>
        <dbReference type="Proteomes" id="UP000199702"/>
    </source>
</evidence>
<keyword evidence="2" id="KW-1185">Reference proteome</keyword>
<organism evidence="1 2">
    <name type="scientific">Flavobacterium terrigena</name>
    <dbReference type="NCBI Taxonomy" id="402734"/>
    <lineage>
        <taxon>Bacteria</taxon>
        <taxon>Pseudomonadati</taxon>
        <taxon>Bacteroidota</taxon>
        <taxon>Flavobacteriia</taxon>
        <taxon>Flavobacteriales</taxon>
        <taxon>Flavobacteriaceae</taxon>
        <taxon>Flavobacterium</taxon>
    </lineage>
</organism>
<evidence type="ECO:0000313" key="1">
    <source>
        <dbReference type="EMBL" id="SEI45649.1"/>
    </source>
</evidence>